<organism evidence="2 3">
    <name type="scientific">Paenibacillus rhizolycopersici</name>
    <dbReference type="NCBI Taxonomy" id="2780073"/>
    <lineage>
        <taxon>Bacteria</taxon>
        <taxon>Bacillati</taxon>
        <taxon>Bacillota</taxon>
        <taxon>Bacilli</taxon>
        <taxon>Bacillales</taxon>
        <taxon>Paenibacillaceae</taxon>
        <taxon>Paenibacillus</taxon>
    </lineage>
</organism>
<reference evidence="2 3" key="1">
    <citation type="submission" date="2021-01" db="EMBL/GenBank/DDBJ databases">
        <title>Paenibacillus sp.nov. isolated from the rhizosphere soil of tomato plant.</title>
        <authorList>
            <person name="Thin K.K."/>
            <person name="Zhang X."/>
            <person name="He S."/>
        </authorList>
    </citation>
    <scope>NUCLEOTIDE SEQUENCE [LARGE SCALE GENOMIC DNA]</scope>
    <source>
        <strain evidence="2 3">DXFW5</strain>
    </source>
</reference>
<comment type="caution">
    <text evidence="2">The sequence shown here is derived from an EMBL/GenBank/DDBJ whole genome shotgun (WGS) entry which is preliminary data.</text>
</comment>
<dbReference type="Proteomes" id="UP001516620">
    <property type="component" value="Unassembled WGS sequence"/>
</dbReference>
<dbReference type="EMBL" id="JADCNN020000003">
    <property type="protein sequence ID" value="MBM6995062.1"/>
    <property type="molecule type" value="Genomic_DNA"/>
</dbReference>
<name>A0ABS2H143_9BACL</name>
<dbReference type="RefSeq" id="WP_193416490.1">
    <property type="nucleotide sequence ID" value="NZ_JADCNN020000003.1"/>
</dbReference>
<gene>
    <name evidence="2" type="ORF">IM700_005225</name>
</gene>
<feature type="region of interest" description="Disordered" evidence="1">
    <location>
        <begin position="246"/>
        <end position="283"/>
    </location>
</feature>
<keyword evidence="3" id="KW-1185">Reference proteome</keyword>
<protein>
    <submittedName>
        <fullName evidence="2">Uncharacterized protein</fullName>
    </submittedName>
</protein>
<evidence type="ECO:0000313" key="3">
    <source>
        <dbReference type="Proteomes" id="UP001516620"/>
    </source>
</evidence>
<feature type="region of interest" description="Disordered" evidence="1">
    <location>
        <begin position="469"/>
        <end position="488"/>
    </location>
</feature>
<sequence length="532" mass="55416">MARDDNDILDIETDDRDVDRTAKKLRSLDKLLQQTQRRVALLGKTRIKPILALDDRLTTGARKAEEALTRLQRTTAKPVVQLSDRVSATALKLQDSLAALAAAPWQLTAAGVDWEAVVGDSFAGWVSSEGKSTLKRISSAIGEALGFTGKVASSLLAPESKGLAKTDNPLSTQPKKKGPLEKTAESFFGFTKNVRKDVSKDYAKEGTKELVDKLFSIEKDKKVECKCEVTCNCNCGSGGGYIGGTGSGRKGKGRAARGSRPNRRGTLNLPKNTALPRVDLPKPSSGRAIKGSLKKIGVGLLLNTGIDMLGGGGVPELITKGAGTVDKLGANLLGKAGGLIGKIGKGIKLPGPLGLLSDATAIASAKNNKDRVKATTSAVASSIGGFVGGAVGSIIPGAGTAIGATLGAMGGDFIGDKLGGFMYNLFSKKKEKADKKVTPKSSPLPMGNTLGLSSVPQLAPSLAGINPYAGNVNRPKDDAQNKSSVSPQVNVSLSQGALSLTVNKDEINYDELAKAAGWKIANEVRFAMQNLK</sequence>
<accession>A0ABS2H143</accession>
<feature type="compositionally biased region" description="Basic residues" evidence="1">
    <location>
        <begin position="249"/>
        <end position="263"/>
    </location>
</feature>
<proteinExistence type="predicted"/>
<evidence type="ECO:0000256" key="1">
    <source>
        <dbReference type="SAM" id="MobiDB-lite"/>
    </source>
</evidence>
<evidence type="ECO:0000313" key="2">
    <source>
        <dbReference type="EMBL" id="MBM6995062.1"/>
    </source>
</evidence>